<feature type="transmembrane region" description="Helical" evidence="1">
    <location>
        <begin position="20"/>
        <end position="42"/>
    </location>
</feature>
<dbReference type="PANTHER" id="PTHR35307">
    <property type="entry name" value="PROTEIN, PUTATIVE-RELATED"/>
    <property type="match status" value="1"/>
</dbReference>
<feature type="transmembrane region" description="Helical" evidence="1">
    <location>
        <begin position="95"/>
        <end position="113"/>
    </location>
</feature>
<keyword evidence="1" id="KW-1133">Transmembrane helix</keyword>
<keyword evidence="4" id="KW-1185">Reference proteome</keyword>
<evidence type="ECO:0000313" key="3">
    <source>
        <dbReference type="EMBL" id="OTG24957.1"/>
    </source>
</evidence>
<accession>A0A251UNJ3</accession>
<organism evidence="3 4">
    <name type="scientific">Helianthus annuus</name>
    <name type="common">Common sunflower</name>
    <dbReference type="NCBI Taxonomy" id="4232"/>
    <lineage>
        <taxon>Eukaryota</taxon>
        <taxon>Viridiplantae</taxon>
        <taxon>Streptophyta</taxon>
        <taxon>Embryophyta</taxon>
        <taxon>Tracheophyta</taxon>
        <taxon>Spermatophyta</taxon>
        <taxon>Magnoliopsida</taxon>
        <taxon>eudicotyledons</taxon>
        <taxon>Gunneridae</taxon>
        <taxon>Pentapetalae</taxon>
        <taxon>asterids</taxon>
        <taxon>campanulids</taxon>
        <taxon>Asterales</taxon>
        <taxon>Asteraceae</taxon>
        <taxon>Asteroideae</taxon>
        <taxon>Heliantheae alliance</taxon>
        <taxon>Heliantheae</taxon>
        <taxon>Helianthus</taxon>
    </lineage>
</organism>
<dbReference type="Gramene" id="mRNA:HanXRQr2_Chr05g0210731">
    <property type="protein sequence ID" value="CDS:HanXRQr2_Chr05g0210731.1"/>
    <property type="gene ID" value="HanXRQr2_Chr05g0210731"/>
</dbReference>
<gene>
    <name evidence="3" type="ORF">HannXRQ_Chr05g0142401</name>
    <name evidence="2" type="ORF">HanXRQr2_Chr05g0210731</name>
</gene>
<reference evidence="3" key="2">
    <citation type="submission" date="2017-02" db="EMBL/GenBank/DDBJ databases">
        <title>Sunflower complete genome.</title>
        <authorList>
            <person name="Langlade N."/>
            <person name="Munos S."/>
        </authorList>
    </citation>
    <scope>NUCLEOTIDE SEQUENCE [LARGE SCALE GENOMIC DNA]</scope>
    <source>
        <tissue evidence="3">Leaves</tissue>
    </source>
</reference>
<evidence type="ECO:0000313" key="2">
    <source>
        <dbReference type="EMBL" id="KAF5805554.1"/>
    </source>
</evidence>
<feature type="transmembrane region" description="Helical" evidence="1">
    <location>
        <begin position="54"/>
        <end position="75"/>
    </location>
</feature>
<proteinExistence type="predicted"/>
<sequence length="246" mass="26861">MLMYQSCLIIYKHELDDNYSVPMVVIGFYIAAASLCCVLLMSADLLHGLRSNKLWFPCTWFPINAFTLAVIAVAMKLPVDLSGSMPGVVDQVAKLGSMAFMCTMMANFLPCLATMTSKELLANVTALGVMVITLVINVCVQINTGVIVKKGKKVDRPLASLSPRGNGPRELFEVANQTIGNLTANTQKMEVKVIGSISYVTIAIIYVILLLLLLIIYASSSLAIPKIKHSIQQKYQQAALRQQETS</sequence>
<feature type="transmembrane region" description="Helical" evidence="1">
    <location>
        <begin position="120"/>
        <end position="143"/>
    </location>
</feature>
<dbReference type="Proteomes" id="UP000215914">
    <property type="component" value="Chromosome 5"/>
</dbReference>
<reference evidence="2" key="3">
    <citation type="submission" date="2020-06" db="EMBL/GenBank/DDBJ databases">
        <title>Helianthus annuus Genome sequencing and assembly Release 2.</title>
        <authorList>
            <person name="Gouzy J."/>
            <person name="Langlade N."/>
            <person name="Munos S."/>
        </authorList>
    </citation>
    <scope>NUCLEOTIDE SEQUENCE</scope>
    <source>
        <tissue evidence="2">Leaves</tissue>
    </source>
</reference>
<protein>
    <submittedName>
        <fullName evidence="3">Uncharacterized protein</fullName>
    </submittedName>
</protein>
<name>A0A251UNJ3_HELAN</name>
<dbReference type="AlphaFoldDB" id="A0A251UNJ3"/>
<reference evidence="2 4" key="1">
    <citation type="journal article" date="2017" name="Nature">
        <title>The sunflower genome provides insights into oil metabolism, flowering and Asterid evolution.</title>
        <authorList>
            <person name="Badouin H."/>
            <person name="Gouzy J."/>
            <person name="Grassa C.J."/>
            <person name="Murat F."/>
            <person name="Staton S.E."/>
            <person name="Cottret L."/>
            <person name="Lelandais-Briere C."/>
            <person name="Owens G.L."/>
            <person name="Carrere S."/>
            <person name="Mayjonade B."/>
            <person name="Legrand L."/>
            <person name="Gill N."/>
            <person name="Kane N.C."/>
            <person name="Bowers J.E."/>
            <person name="Hubner S."/>
            <person name="Bellec A."/>
            <person name="Berard A."/>
            <person name="Berges H."/>
            <person name="Blanchet N."/>
            <person name="Boniface M.C."/>
            <person name="Brunel D."/>
            <person name="Catrice O."/>
            <person name="Chaidir N."/>
            <person name="Claudel C."/>
            <person name="Donnadieu C."/>
            <person name="Faraut T."/>
            <person name="Fievet G."/>
            <person name="Helmstetter N."/>
            <person name="King M."/>
            <person name="Knapp S.J."/>
            <person name="Lai Z."/>
            <person name="Le Paslier M.C."/>
            <person name="Lippi Y."/>
            <person name="Lorenzon L."/>
            <person name="Mandel J.R."/>
            <person name="Marage G."/>
            <person name="Marchand G."/>
            <person name="Marquand E."/>
            <person name="Bret-Mestries E."/>
            <person name="Morien E."/>
            <person name="Nambeesan S."/>
            <person name="Nguyen T."/>
            <person name="Pegot-Espagnet P."/>
            <person name="Pouilly N."/>
            <person name="Raftis F."/>
            <person name="Sallet E."/>
            <person name="Schiex T."/>
            <person name="Thomas J."/>
            <person name="Vandecasteele C."/>
            <person name="Vares D."/>
            <person name="Vear F."/>
            <person name="Vautrin S."/>
            <person name="Crespi M."/>
            <person name="Mangin B."/>
            <person name="Burke J.M."/>
            <person name="Salse J."/>
            <person name="Munos S."/>
            <person name="Vincourt P."/>
            <person name="Rieseberg L.H."/>
            <person name="Langlade N.B."/>
        </authorList>
    </citation>
    <scope>NUCLEOTIDE SEQUENCE [LARGE SCALE GENOMIC DNA]</scope>
    <source>
        <strain evidence="4">cv. SF193</strain>
        <tissue evidence="2">Leaves</tissue>
    </source>
</reference>
<feature type="transmembrane region" description="Helical" evidence="1">
    <location>
        <begin position="197"/>
        <end position="218"/>
    </location>
</feature>
<keyword evidence="1" id="KW-0812">Transmembrane</keyword>
<evidence type="ECO:0000256" key="1">
    <source>
        <dbReference type="SAM" id="Phobius"/>
    </source>
</evidence>
<keyword evidence="1" id="KW-0472">Membrane</keyword>
<dbReference type="EMBL" id="MNCJ02000320">
    <property type="protein sequence ID" value="KAF5805554.1"/>
    <property type="molecule type" value="Genomic_DNA"/>
</dbReference>
<dbReference type="PANTHER" id="PTHR35307:SF6">
    <property type="entry name" value="TRANSMEMBRANE PROTEIN"/>
    <property type="match status" value="1"/>
</dbReference>
<dbReference type="InParanoid" id="A0A251UNJ3"/>
<evidence type="ECO:0000313" key="4">
    <source>
        <dbReference type="Proteomes" id="UP000215914"/>
    </source>
</evidence>
<dbReference type="EMBL" id="CM007894">
    <property type="protein sequence ID" value="OTG24957.1"/>
    <property type="molecule type" value="Genomic_DNA"/>
</dbReference>